<comment type="similarity">
    <text evidence="2">Belongs to the UPF0161 family.</text>
</comment>
<comment type="caution">
    <text evidence="3">The sequence shown here is derived from an EMBL/GenBank/DDBJ whole genome shotgun (WGS) entry which is preliminary data.</text>
</comment>
<evidence type="ECO:0000256" key="2">
    <source>
        <dbReference type="HAMAP-Rule" id="MF_00386"/>
    </source>
</evidence>
<dbReference type="GO" id="GO:0005886">
    <property type="term" value="C:plasma membrane"/>
    <property type="evidence" value="ECO:0007669"/>
    <property type="project" value="UniProtKB-SubCell"/>
</dbReference>
<evidence type="ECO:0000313" key="3">
    <source>
        <dbReference type="EMBL" id="NFI23131.1"/>
    </source>
</evidence>
<protein>
    <recommendedName>
        <fullName evidence="2">Putative membrane protein insertion efficiency factor</fullName>
    </recommendedName>
</protein>
<name>A0AA43YAB2_CLOBO</name>
<dbReference type="NCBIfam" id="TIGR00278">
    <property type="entry name" value="membrane protein insertion efficiency factor YidD"/>
    <property type="match status" value="1"/>
</dbReference>
<dbReference type="AlphaFoldDB" id="A0AA43YAB2"/>
<comment type="subcellular location">
    <subcellularLocation>
        <location evidence="2">Cell membrane</location>
        <topology evidence="2">Peripheral membrane protein</topology>
        <orientation evidence="2">Cytoplasmic side</orientation>
    </subcellularLocation>
</comment>
<dbReference type="PANTHER" id="PTHR33383:SF1">
    <property type="entry name" value="MEMBRANE PROTEIN INSERTION EFFICIENCY FACTOR-RELATED"/>
    <property type="match status" value="1"/>
</dbReference>
<dbReference type="PANTHER" id="PTHR33383">
    <property type="entry name" value="MEMBRANE PROTEIN INSERTION EFFICIENCY FACTOR-RELATED"/>
    <property type="match status" value="1"/>
</dbReference>
<dbReference type="HAMAP" id="MF_00386">
    <property type="entry name" value="UPF0161_YidD"/>
    <property type="match status" value="1"/>
</dbReference>
<dbReference type="SMART" id="SM01234">
    <property type="entry name" value="Haemolytic"/>
    <property type="match status" value="1"/>
</dbReference>
<dbReference type="Pfam" id="PF01809">
    <property type="entry name" value="YidD"/>
    <property type="match status" value="1"/>
</dbReference>
<dbReference type="EMBL" id="SWRJ01000008">
    <property type="protein sequence ID" value="NFI23131.1"/>
    <property type="molecule type" value="Genomic_DNA"/>
</dbReference>
<dbReference type="InterPro" id="IPR002696">
    <property type="entry name" value="Membr_insert_effic_factor_YidD"/>
</dbReference>
<keyword evidence="2" id="KW-1003">Cell membrane</keyword>
<gene>
    <name evidence="3" type="primary">yidD</name>
    <name evidence="3" type="ORF">FC964_17505</name>
</gene>
<keyword evidence="1 2" id="KW-0472">Membrane</keyword>
<organism evidence="3 4">
    <name type="scientific">Clostridium botulinum</name>
    <dbReference type="NCBI Taxonomy" id="1491"/>
    <lineage>
        <taxon>Bacteria</taxon>
        <taxon>Bacillati</taxon>
        <taxon>Bacillota</taxon>
        <taxon>Clostridia</taxon>
        <taxon>Eubacteriales</taxon>
        <taxon>Clostridiaceae</taxon>
        <taxon>Clostridium</taxon>
    </lineage>
</organism>
<evidence type="ECO:0000256" key="1">
    <source>
        <dbReference type="ARBA" id="ARBA00023136"/>
    </source>
</evidence>
<evidence type="ECO:0000313" key="4">
    <source>
        <dbReference type="Proteomes" id="UP000482543"/>
    </source>
</evidence>
<comment type="function">
    <text evidence="2">Could be involved in insertion of integral membrane proteins into the membrane.</text>
</comment>
<proteinExistence type="inferred from homology"/>
<reference evidence="3 4" key="1">
    <citation type="submission" date="2019-04" db="EMBL/GenBank/DDBJ databases">
        <title>Genome sequencing of Clostridium botulinum Groups I-IV and Clostridium butyricum.</title>
        <authorList>
            <person name="Brunt J."/>
            <person name="Van Vliet A.H.M."/>
            <person name="Stringer S.C."/>
            <person name="Carter A.T."/>
            <person name="Peck M.W."/>
        </authorList>
    </citation>
    <scope>NUCLEOTIDE SEQUENCE [LARGE SCALE GENOMIC DNA]</scope>
    <source>
        <strain evidence="3 4">IFR 15/034</strain>
    </source>
</reference>
<accession>A0AA43YAB2</accession>
<dbReference type="Proteomes" id="UP000482543">
    <property type="component" value="Unassembled WGS sequence"/>
</dbReference>
<sequence>MKNLLICIIKMYRKYISPLKRPSCRFYPTCSQYSLEAIEKYGALKGTLISIKRILRCHPFNKGGYDPVK</sequence>